<dbReference type="CDD" id="cd01140">
    <property type="entry name" value="FatB"/>
    <property type="match status" value="1"/>
</dbReference>
<feature type="domain" description="Fe/B12 periplasmic-binding" evidence="6">
    <location>
        <begin position="29"/>
        <end position="289"/>
    </location>
</feature>
<comment type="subcellular location">
    <subcellularLocation>
        <location evidence="1">Cell envelope</location>
    </subcellularLocation>
</comment>
<evidence type="ECO:0000256" key="2">
    <source>
        <dbReference type="ARBA" id="ARBA00008814"/>
    </source>
</evidence>
<accession>A0A843YEQ6</accession>
<dbReference type="GO" id="GO:0030288">
    <property type="term" value="C:outer membrane-bounded periplasmic space"/>
    <property type="evidence" value="ECO:0007669"/>
    <property type="project" value="TreeGrafter"/>
</dbReference>
<organism evidence="7 8">
    <name type="scientific">Tritonibacter litoralis</name>
    <dbReference type="NCBI Taxonomy" id="2662264"/>
    <lineage>
        <taxon>Bacteria</taxon>
        <taxon>Pseudomonadati</taxon>
        <taxon>Pseudomonadota</taxon>
        <taxon>Alphaproteobacteria</taxon>
        <taxon>Rhodobacterales</taxon>
        <taxon>Paracoccaceae</taxon>
        <taxon>Tritonibacter</taxon>
    </lineage>
</organism>
<reference evidence="7 8" key="1">
    <citation type="submission" date="2019-10" db="EMBL/GenBank/DDBJ databases">
        <title>Epibacterium sp. nov., isolated from seawater.</title>
        <authorList>
            <person name="Zhang X."/>
            <person name="Li N."/>
        </authorList>
    </citation>
    <scope>NUCLEOTIDE SEQUENCE [LARGE SCALE GENOMIC DNA]</scope>
    <source>
        <strain evidence="7 8">SM1979</strain>
    </source>
</reference>
<dbReference type="InterPro" id="IPR051313">
    <property type="entry name" value="Bact_iron-sidero_bind"/>
</dbReference>
<dbReference type="PANTHER" id="PTHR30532:SF28">
    <property type="entry name" value="PETROBACTIN-BINDING PROTEIN YCLQ"/>
    <property type="match status" value="1"/>
</dbReference>
<dbReference type="Gene3D" id="3.40.50.1980">
    <property type="entry name" value="Nitrogenase molybdenum iron protein domain"/>
    <property type="match status" value="2"/>
</dbReference>
<evidence type="ECO:0000259" key="6">
    <source>
        <dbReference type="PROSITE" id="PS50983"/>
    </source>
</evidence>
<keyword evidence="5" id="KW-0732">Signal</keyword>
<sequence>MCLGTAGHSADLSVSTYRGDVTVAETPRTVVALDVAAVDTLTALDVPLAGVPGNLYVSYLDGVAKRAKPVGTLFEPDFEAIALLGPDLIVTGGRSSEQTEALAEIAPTLDMTIEGDNFVETALDRLRSYGQIMDKEAEAAAIERTFADKIAQAKSAIAGKGNALIVLTNGPKISVYGKGSRFGWLHNTLNLPETVAGVDAQTHGEVVSFEFIAEANPDWLLVVDRAAAIGQQNQSAKTTLDNALVAQTTAWSKGQVIYLNAADIYISGGGIQSMMRTLDHVTQGFEAAH</sequence>
<evidence type="ECO:0000313" key="8">
    <source>
        <dbReference type="Proteomes" id="UP000444174"/>
    </source>
</evidence>
<dbReference type="InterPro" id="IPR033870">
    <property type="entry name" value="FatB"/>
</dbReference>
<dbReference type="EMBL" id="WIBF01000002">
    <property type="protein sequence ID" value="MQQ07773.1"/>
    <property type="molecule type" value="Genomic_DNA"/>
</dbReference>
<keyword evidence="4" id="KW-0410">Iron transport</keyword>
<dbReference type="PANTHER" id="PTHR30532">
    <property type="entry name" value="IRON III DICITRATE-BINDING PERIPLASMIC PROTEIN"/>
    <property type="match status" value="1"/>
</dbReference>
<name>A0A843YEQ6_9RHOB</name>
<dbReference type="GO" id="GO:1901678">
    <property type="term" value="P:iron coordination entity transport"/>
    <property type="evidence" value="ECO:0007669"/>
    <property type="project" value="UniProtKB-ARBA"/>
</dbReference>
<keyword evidence="3" id="KW-0813">Transport</keyword>
<comment type="caution">
    <text evidence="7">The sequence shown here is derived from an EMBL/GenBank/DDBJ whole genome shotgun (WGS) entry which is preliminary data.</text>
</comment>
<protein>
    <submittedName>
        <fullName evidence="7">ABC transporter substrate-binding protein</fullName>
    </submittedName>
</protein>
<dbReference type="Proteomes" id="UP000444174">
    <property type="component" value="Unassembled WGS sequence"/>
</dbReference>
<evidence type="ECO:0000313" key="7">
    <source>
        <dbReference type="EMBL" id="MQQ07773.1"/>
    </source>
</evidence>
<dbReference type="PROSITE" id="PS50983">
    <property type="entry name" value="FE_B12_PBP"/>
    <property type="match status" value="1"/>
</dbReference>
<dbReference type="SUPFAM" id="SSF53807">
    <property type="entry name" value="Helical backbone' metal receptor"/>
    <property type="match status" value="1"/>
</dbReference>
<keyword evidence="8" id="KW-1185">Reference proteome</keyword>
<gene>
    <name evidence="7" type="ORF">GFB49_04860</name>
</gene>
<evidence type="ECO:0000256" key="1">
    <source>
        <dbReference type="ARBA" id="ARBA00004196"/>
    </source>
</evidence>
<evidence type="ECO:0000256" key="3">
    <source>
        <dbReference type="ARBA" id="ARBA00022448"/>
    </source>
</evidence>
<dbReference type="InterPro" id="IPR002491">
    <property type="entry name" value="ABC_transptr_periplasmic_BD"/>
</dbReference>
<proteinExistence type="inferred from homology"/>
<dbReference type="AlphaFoldDB" id="A0A843YEQ6"/>
<comment type="similarity">
    <text evidence="2">Belongs to the bacterial solute-binding protein 8 family.</text>
</comment>
<keyword evidence="4" id="KW-0408">Iron</keyword>
<dbReference type="Pfam" id="PF01497">
    <property type="entry name" value="Peripla_BP_2"/>
    <property type="match status" value="1"/>
</dbReference>
<evidence type="ECO:0000256" key="5">
    <source>
        <dbReference type="ARBA" id="ARBA00022729"/>
    </source>
</evidence>
<keyword evidence="4" id="KW-0406">Ion transport</keyword>
<evidence type="ECO:0000256" key="4">
    <source>
        <dbReference type="ARBA" id="ARBA00022496"/>
    </source>
</evidence>